<reference evidence="4 5" key="1">
    <citation type="submission" date="2020-08" db="EMBL/GenBank/DDBJ databases">
        <authorList>
            <person name="Hejnol A."/>
        </authorList>
    </citation>
    <scope>NUCLEOTIDE SEQUENCE [LARGE SCALE GENOMIC DNA]</scope>
</reference>
<evidence type="ECO:0000259" key="3">
    <source>
        <dbReference type="Pfam" id="PF22990"/>
    </source>
</evidence>
<dbReference type="InterPro" id="IPR000073">
    <property type="entry name" value="AB_hydrolase_1"/>
</dbReference>
<keyword evidence="1" id="KW-1133">Transmembrane helix</keyword>
<protein>
    <submittedName>
        <fullName evidence="4">DgyrCDS11649</fullName>
    </submittedName>
</protein>
<dbReference type="Pfam" id="PF22990">
    <property type="entry name" value="ABHD16_N"/>
    <property type="match status" value="1"/>
</dbReference>
<name>A0A7I8W4X7_9ANNE</name>
<dbReference type="PANTHER" id="PTHR12277">
    <property type="entry name" value="ALPHA/BETA HYDROLASE DOMAIN-CONTAINING PROTEIN"/>
    <property type="match status" value="1"/>
</dbReference>
<keyword evidence="5" id="KW-1185">Reference proteome</keyword>
<dbReference type="InterPro" id="IPR054518">
    <property type="entry name" value="ABHD16_N"/>
</dbReference>
<evidence type="ECO:0000256" key="1">
    <source>
        <dbReference type="SAM" id="Phobius"/>
    </source>
</evidence>
<sequence>MQVATSVSNCKQMSRYLRLLEKMDKIRCFSGPKLYRIYADGNERGKNYEQNQLEKFGDSVIKSVKILSRIFRWTLPFSLPFMYYKGMFTIIGIQQLGKFSIVVCISYLVGIFMRGLGRMLNDDYSKFNSYLSKSLESESAKKSLFLYDCDTWVLPTEYSYKNKSSKVKERSITLEIHPEYSLLERLLGFLAIVSFGRTLTYPGATKLFQTLAGPMITQGRAKLIEEQGGKRAMIETLDGNRIDTAFVDRRRSPEHANGSTLVICCEGNAAFYEIGCSVTPLDAGFSILGWNHPGFWGSTGSPTPEEETNAIDAVFAYAIDKLNFEETDICLFGWSIGGYPAAYAAARHPNLKYVILDATFDDILPLAEARMPKAWKKLVEVAIRKYMNVRVDENLKQYQGPITLVRRAKDEMITTLGPDHIWSNRGNELLMKILAHRYPNIITNDVKPTMYQYLSADEQQRQSMLRMVEEDNCWALLKSYCEEKKDYGFPCSYGAECDNEKKISMALYLASKYMRDFTSTHCTPLPDAFFQEPWMIKEG</sequence>
<feature type="domain" description="Phosphatidylserine Lipase ABHD16 N-terminal" evidence="3">
    <location>
        <begin position="26"/>
        <end position="150"/>
    </location>
</feature>
<organism evidence="4 5">
    <name type="scientific">Dimorphilus gyrociliatus</name>
    <dbReference type="NCBI Taxonomy" id="2664684"/>
    <lineage>
        <taxon>Eukaryota</taxon>
        <taxon>Metazoa</taxon>
        <taxon>Spiralia</taxon>
        <taxon>Lophotrochozoa</taxon>
        <taxon>Annelida</taxon>
        <taxon>Polychaeta</taxon>
        <taxon>Polychaeta incertae sedis</taxon>
        <taxon>Dinophilidae</taxon>
        <taxon>Dimorphilus</taxon>
    </lineage>
</organism>
<dbReference type="PANTHER" id="PTHR12277:SF72">
    <property type="entry name" value="BAT5L PROTEIN"/>
    <property type="match status" value="1"/>
</dbReference>
<evidence type="ECO:0000313" key="4">
    <source>
        <dbReference type="EMBL" id="CAD5123291.1"/>
    </source>
</evidence>
<keyword evidence="1" id="KW-0812">Transmembrane</keyword>
<comment type="caution">
    <text evidence="4">The sequence shown here is derived from an EMBL/GenBank/DDBJ whole genome shotgun (WGS) entry which is preliminary data.</text>
</comment>
<dbReference type="GO" id="GO:0006660">
    <property type="term" value="P:phosphatidylserine catabolic process"/>
    <property type="evidence" value="ECO:0007669"/>
    <property type="project" value="TreeGrafter"/>
</dbReference>
<dbReference type="InterPro" id="IPR029058">
    <property type="entry name" value="AB_hydrolase_fold"/>
</dbReference>
<dbReference type="GO" id="GO:0052651">
    <property type="term" value="P:monoacylglycerol catabolic process"/>
    <property type="evidence" value="ECO:0007669"/>
    <property type="project" value="TreeGrafter"/>
</dbReference>
<dbReference type="OrthoDB" id="6412627at2759"/>
<accession>A0A7I8W4X7</accession>
<dbReference type="Proteomes" id="UP000549394">
    <property type="component" value="Unassembled WGS sequence"/>
</dbReference>
<dbReference type="SUPFAM" id="SSF53474">
    <property type="entry name" value="alpha/beta-Hydrolases"/>
    <property type="match status" value="1"/>
</dbReference>
<evidence type="ECO:0000259" key="2">
    <source>
        <dbReference type="Pfam" id="PF00561"/>
    </source>
</evidence>
<dbReference type="GO" id="GO:0047372">
    <property type="term" value="F:monoacylglycerol lipase activity"/>
    <property type="evidence" value="ECO:0007669"/>
    <property type="project" value="TreeGrafter"/>
</dbReference>
<dbReference type="EMBL" id="CAJFCJ010000019">
    <property type="protein sequence ID" value="CAD5123291.1"/>
    <property type="molecule type" value="Genomic_DNA"/>
</dbReference>
<feature type="transmembrane region" description="Helical" evidence="1">
    <location>
        <begin position="99"/>
        <end position="117"/>
    </location>
</feature>
<feature type="domain" description="AB hydrolase-1" evidence="2">
    <location>
        <begin position="261"/>
        <end position="440"/>
    </location>
</feature>
<keyword evidence="1" id="KW-0472">Membrane</keyword>
<dbReference type="GO" id="GO:0004620">
    <property type="term" value="F:phospholipase activity"/>
    <property type="evidence" value="ECO:0007669"/>
    <property type="project" value="TreeGrafter"/>
</dbReference>
<proteinExistence type="predicted"/>
<dbReference type="Pfam" id="PF00561">
    <property type="entry name" value="Abhydrolase_1"/>
    <property type="match status" value="1"/>
</dbReference>
<evidence type="ECO:0000313" key="5">
    <source>
        <dbReference type="Proteomes" id="UP000549394"/>
    </source>
</evidence>
<gene>
    <name evidence="4" type="ORF">DGYR_LOCUS10978</name>
</gene>
<dbReference type="AlphaFoldDB" id="A0A7I8W4X7"/>
<dbReference type="GO" id="GO:0012505">
    <property type="term" value="C:endomembrane system"/>
    <property type="evidence" value="ECO:0007669"/>
    <property type="project" value="TreeGrafter"/>
</dbReference>
<dbReference type="Gene3D" id="3.40.50.1820">
    <property type="entry name" value="alpha/beta hydrolase"/>
    <property type="match status" value="1"/>
</dbReference>